<dbReference type="SUPFAM" id="SSF51735">
    <property type="entry name" value="NAD(P)-binding Rossmann-fold domains"/>
    <property type="match status" value="1"/>
</dbReference>
<dbReference type="NCBIfam" id="NF005559">
    <property type="entry name" value="PRK07231.1"/>
    <property type="match status" value="1"/>
</dbReference>
<dbReference type="Gene3D" id="3.40.50.720">
    <property type="entry name" value="NAD(P)-binding Rossmann-like Domain"/>
    <property type="match status" value="1"/>
</dbReference>
<dbReference type="GO" id="GO:0004316">
    <property type="term" value="F:3-oxoacyl-[acyl-carrier-protein] reductase (NADPH) activity"/>
    <property type="evidence" value="ECO:0007669"/>
    <property type="project" value="UniProtKB-EC"/>
</dbReference>
<accession>A0A840C8W7</accession>
<dbReference type="InterPro" id="IPR036291">
    <property type="entry name" value="NAD(P)-bd_dom_sf"/>
</dbReference>
<dbReference type="AlphaFoldDB" id="A0A840C8W7"/>
<dbReference type="NCBIfam" id="NF009466">
    <property type="entry name" value="PRK12826.1-2"/>
    <property type="match status" value="1"/>
</dbReference>
<organism evidence="3 4">
    <name type="scientific">Chelatococcus caeni</name>
    <dbReference type="NCBI Taxonomy" id="1348468"/>
    <lineage>
        <taxon>Bacteria</taxon>
        <taxon>Pseudomonadati</taxon>
        <taxon>Pseudomonadota</taxon>
        <taxon>Alphaproteobacteria</taxon>
        <taxon>Hyphomicrobiales</taxon>
        <taxon>Chelatococcaceae</taxon>
        <taxon>Chelatococcus</taxon>
    </lineage>
</organism>
<name>A0A840C8W7_9HYPH</name>
<proteinExistence type="inferred from homology"/>
<dbReference type="EC" id="1.1.1.100" evidence="3"/>
<dbReference type="PRINTS" id="PR00080">
    <property type="entry name" value="SDRFAMILY"/>
</dbReference>
<evidence type="ECO:0000313" key="4">
    <source>
        <dbReference type="Proteomes" id="UP000577362"/>
    </source>
</evidence>
<dbReference type="InterPro" id="IPR002347">
    <property type="entry name" value="SDR_fam"/>
</dbReference>
<dbReference type="RefSeq" id="WP_183318678.1">
    <property type="nucleotide sequence ID" value="NZ_JACIEN010000009.1"/>
</dbReference>
<dbReference type="PRINTS" id="PR00081">
    <property type="entry name" value="GDHRDH"/>
</dbReference>
<evidence type="ECO:0000256" key="1">
    <source>
        <dbReference type="ARBA" id="ARBA00006484"/>
    </source>
</evidence>
<sequence>MTDASSHAGRVALVTGAGRGIGRAIADAHAAAGAGVIYLDHDRALAEEAAGAAMARGWRAVAVAADVADEASVAAAVRHGTETLGPVTLLVNNAGISPKSGSAGGKAFVWEMQAAEWRRVLDVNLTGAFLVTRAVVPQMREAGYGRIVSISSVAGRTYCDIVGVHYAATKAALIGFTKHLAGELGPAGITVNAVAPGRIDTPLMRGTAAEANEAVRLATPLQRLGTPDEVAGMCLFLTSDKAAFVTGQVCDVAGGWLMT</sequence>
<dbReference type="InterPro" id="IPR050259">
    <property type="entry name" value="SDR"/>
</dbReference>
<dbReference type="Pfam" id="PF13561">
    <property type="entry name" value="adh_short_C2"/>
    <property type="match status" value="1"/>
</dbReference>
<comment type="similarity">
    <text evidence="1">Belongs to the short-chain dehydrogenases/reductases (SDR) family.</text>
</comment>
<reference evidence="3 4" key="1">
    <citation type="submission" date="2020-08" db="EMBL/GenBank/DDBJ databases">
        <title>Genomic Encyclopedia of Type Strains, Phase IV (KMG-IV): sequencing the most valuable type-strain genomes for metagenomic binning, comparative biology and taxonomic classification.</title>
        <authorList>
            <person name="Goeker M."/>
        </authorList>
    </citation>
    <scope>NUCLEOTIDE SEQUENCE [LARGE SCALE GENOMIC DNA]</scope>
    <source>
        <strain evidence="3 4">DSM 103737</strain>
    </source>
</reference>
<evidence type="ECO:0000313" key="3">
    <source>
        <dbReference type="EMBL" id="MBB4019839.1"/>
    </source>
</evidence>
<dbReference type="EMBL" id="JACIEN010000009">
    <property type="protein sequence ID" value="MBB4019839.1"/>
    <property type="molecule type" value="Genomic_DNA"/>
</dbReference>
<dbReference type="PANTHER" id="PTHR42879">
    <property type="entry name" value="3-OXOACYL-(ACYL-CARRIER-PROTEIN) REDUCTASE"/>
    <property type="match status" value="1"/>
</dbReference>
<dbReference type="GO" id="GO:0032787">
    <property type="term" value="P:monocarboxylic acid metabolic process"/>
    <property type="evidence" value="ECO:0007669"/>
    <property type="project" value="UniProtKB-ARBA"/>
</dbReference>
<keyword evidence="4" id="KW-1185">Reference proteome</keyword>
<keyword evidence="2 3" id="KW-0560">Oxidoreductase</keyword>
<dbReference type="PROSITE" id="PS00061">
    <property type="entry name" value="ADH_SHORT"/>
    <property type="match status" value="1"/>
</dbReference>
<evidence type="ECO:0000256" key="2">
    <source>
        <dbReference type="ARBA" id="ARBA00023002"/>
    </source>
</evidence>
<dbReference type="PANTHER" id="PTHR42879:SF2">
    <property type="entry name" value="3-OXOACYL-[ACYL-CARRIER-PROTEIN] REDUCTASE FABG"/>
    <property type="match status" value="1"/>
</dbReference>
<dbReference type="InterPro" id="IPR020904">
    <property type="entry name" value="Sc_DH/Rdtase_CS"/>
</dbReference>
<dbReference type="Proteomes" id="UP000577362">
    <property type="component" value="Unassembled WGS sequence"/>
</dbReference>
<gene>
    <name evidence="3" type="ORF">GGR16_004899</name>
</gene>
<protein>
    <submittedName>
        <fullName evidence="3">3-oxoacyl-[acyl-carrier protein] reductase</fullName>
        <ecNumber evidence="3">1.1.1.100</ecNumber>
    </submittedName>
</protein>
<comment type="caution">
    <text evidence="3">The sequence shown here is derived from an EMBL/GenBank/DDBJ whole genome shotgun (WGS) entry which is preliminary data.</text>
</comment>
<dbReference type="FunFam" id="3.40.50.720:FF:000173">
    <property type="entry name" value="3-oxoacyl-[acyl-carrier protein] reductase"/>
    <property type="match status" value="1"/>
</dbReference>